<name>A0ACC2B2L4_DIPCM</name>
<dbReference type="Proteomes" id="UP001162992">
    <property type="component" value="Chromosome 18"/>
</dbReference>
<accession>A0ACC2B2L4</accession>
<dbReference type="EMBL" id="CM055109">
    <property type="protein sequence ID" value="KAJ7523965.1"/>
    <property type="molecule type" value="Genomic_DNA"/>
</dbReference>
<evidence type="ECO:0000313" key="2">
    <source>
        <dbReference type="Proteomes" id="UP001162992"/>
    </source>
</evidence>
<reference evidence="2" key="1">
    <citation type="journal article" date="2024" name="Proc. Natl. Acad. Sci. U.S.A.">
        <title>Extraordinary preservation of gene collinearity over three hundred million years revealed in homosporous lycophytes.</title>
        <authorList>
            <person name="Li C."/>
            <person name="Wickell D."/>
            <person name="Kuo L.Y."/>
            <person name="Chen X."/>
            <person name="Nie B."/>
            <person name="Liao X."/>
            <person name="Peng D."/>
            <person name="Ji J."/>
            <person name="Jenkins J."/>
            <person name="Williams M."/>
            <person name="Shu S."/>
            <person name="Plott C."/>
            <person name="Barry K."/>
            <person name="Rajasekar S."/>
            <person name="Grimwood J."/>
            <person name="Han X."/>
            <person name="Sun S."/>
            <person name="Hou Z."/>
            <person name="He W."/>
            <person name="Dai G."/>
            <person name="Sun C."/>
            <person name="Schmutz J."/>
            <person name="Leebens-Mack J.H."/>
            <person name="Li F.W."/>
            <person name="Wang L."/>
        </authorList>
    </citation>
    <scope>NUCLEOTIDE SEQUENCE [LARGE SCALE GENOMIC DNA]</scope>
    <source>
        <strain evidence="2">cv. PW_Plant_1</strain>
    </source>
</reference>
<proteinExistence type="predicted"/>
<evidence type="ECO:0000313" key="1">
    <source>
        <dbReference type="EMBL" id="KAJ7523965.1"/>
    </source>
</evidence>
<comment type="caution">
    <text evidence="1">The sequence shown here is derived from an EMBL/GenBank/DDBJ whole genome shotgun (WGS) entry which is preliminary data.</text>
</comment>
<protein>
    <submittedName>
        <fullName evidence="1">Uncharacterized protein</fullName>
    </submittedName>
</protein>
<keyword evidence="2" id="KW-1185">Reference proteome</keyword>
<organism evidence="1 2">
    <name type="scientific">Diphasiastrum complanatum</name>
    <name type="common">Issler's clubmoss</name>
    <name type="synonym">Lycopodium complanatum</name>
    <dbReference type="NCBI Taxonomy" id="34168"/>
    <lineage>
        <taxon>Eukaryota</taxon>
        <taxon>Viridiplantae</taxon>
        <taxon>Streptophyta</taxon>
        <taxon>Embryophyta</taxon>
        <taxon>Tracheophyta</taxon>
        <taxon>Lycopodiopsida</taxon>
        <taxon>Lycopodiales</taxon>
        <taxon>Lycopodiaceae</taxon>
        <taxon>Lycopodioideae</taxon>
        <taxon>Diphasiastrum</taxon>
    </lineage>
</organism>
<sequence>MAQTLTSLDISPLPLSSLNHISRNCANIEASLSFYVNVLGFVPVKRPQFLKFDGAWLFNYGIGIHLLQEEEEKNPVSKHADVINPRDNHISFQCDDIELVGERLDAAGIKYVKRIVEEGAIEVEQLFFLDPDGFMIEVCTCEKLPVEPLVERITCYTKFCKLEFKSACLLPFPTTSNGSCT</sequence>
<gene>
    <name evidence="1" type="ORF">O6H91_18G070600</name>
</gene>